<dbReference type="EC" id="2.1.1.-" evidence="3"/>
<evidence type="ECO:0000313" key="3">
    <source>
        <dbReference type="EMBL" id="MBB4679437.1"/>
    </source>
</evidence>
<evidence type="ECO:0000259" key="2">
    <source>
        <dbReference type="Pfam" id="PF01478"/>
    </source>
</evidence>
<evidence type="ECO:0000256" key="1">
    <source>
        <dbReference type="SAM" id="Phobius"/>
    </source>
</evidence>
<keyword evidence="3" id="KW-0808">Transferase</keyword>
<dbReference type="Pfam" id="PF01478">
    <property type="entry name" value="Peptidase_A24"/>
    <property type="match status" value="1"/>
</dbReference>
<proteinExistence type="predicted"/>
<reference evidence="3 4" key="1">
    <citation type="submission" date="2020-08" db="EMBL/GenBank/DDBJ databases">
        <title>Sequencing the genomes of 1000 actinobacteria strains.</title>
        <authorList>
            <person name="Klenk H.-P."/>
        </authorList>
    </citation>
    <scope>NUCLEOTIDE SEQUENCE [LARGE SCALE GENOMIC DNA]</scope>
    <source>
        <strain evidence="3 4">DSM 44230</strain>
    </source>
</reference>
<keyword evidence="3" id="KW-0489">Methyltransferase</keyword>
<keyword evidence="4" id="KW-1185">Reference proteome</keyword>
<dbReference type="RefSeq" id="WP_185005189.1">
    <property type="nucleotide sequence ID" value="NZ_BAAAUI010000001.1"/>
</dbReference>
<protein>
    <submittedName>
        <fullName evidence="3">Leader peptidase (Prepilin peptidase)/N-methyltransferase</fullName>
        <ecNumber evidence="3">2.1.1.-</ecNumber>
        <ecNumber evidence="3">3.4.23.43</ecNumber>
    </submittedName>
</protein>
<accession>A0A7W7CDZ5</accession>
<organism evidence="3 4">
    <name type="scientific">Crossiella cryophila</name>
    <dbReference type="NCBI Taxonomy" id="43355"/>
    <lineage>
        <taxon>Bacteria</taxon>
        <taxon>Bacillati</taxon>
        <taxon>Actinomycetota</taxon>
        <taxon>Actinomycetes</taxon>
        <taxon>Pseudonocardiales</taxon>
        <taxon>Pseudonocardiaceae</taxon>
        <taxon>Crossiella</taxon>
    </lineage>
</organism>
<dbReference type="GO" id="GO:0008168">
    <property type="term" value="F:methyltransferase activity"/>
    <property type="evidence" value="ECO:0007669"/>
    <property type="project" value="UniProtKB-KW"/>
</dbReference>
<dbReference type="GO" id="GO:0004190">
    <property type="term" value="F:aspartic-type endopeptidase activity"/>
    <property type="evidence" value="ECO:0007669"/>
    <property type="project" value="UniProtKB-EC"/>
</dbReference>
<feature type="transmembrane region" description="Helical" evidence="1">
    <location>
        <begin position="90"/>
        <end position="111"/>
    </location>
</feature>
<dbReference type="GO" id="GO:0016020">
    <property type="term" value="C:membrane"/>
    <property type="evidence" value="ECO:0007669"/>
    <property type="project" value="InterPro"/>
</dbReference>
<dbReference type="Proteomes" id="UP000533598">
    <property type="component" value="Unassembled WGS sequence"/>
</dbReference>
<feature type="transmembrane region" description="Helical" evidence="1">
    <location>
        <begin position="34"/>
        <end position="53"/>
    </location>
</feature>
<keyword evidence="3" id="KW-0378">Hydrolase</keyword>
<comment type="caution">
    <text evidence="3">The sequence shown here is derived from an EMBL/GenBank/DDBJ whole genome shotgun (WGS) entry which is preliminary data.</text>
</comment>
<feature type="transmembrane region" description="Helical" evidence="1">
    <location>
        <begin position="59"/>
        <end position="78"/>
    </location>
</feature>
<feature type="domain" description="Prepilin type IV endopeptidase peptidase" evidence="2">
    <location>
        <begin position="67"/>
        <end position="177"/>
    </location>
</feature>
<name>A0A7W7CDZ5_9PSEU</name>
<dbReference type="EC" id="3.4.23.43" evidence="3"/>
<dbReference type="EMBL" id="JACHMH010000001">
    <property type="protein sequence ID" value="MBB4679437.1"/>
    <property type="molecule type" value="Genomic_DNA"/>
</dbReference>
<dbReference type="GO" id="GO:0032259">
    <property type="term" value="P:methylation"/>
    <property type="evidence" value="ECO:0007669"/>
    <property type="project" value="UniProtKB-KW"/>
</dbReference>
<dbReference type="InterPro" id="IPR000045">
    <property type="entry name" value="Prepilin_IV_endopep_pep"/>
</dbReference>
<sequence>MLSVVAYQLAGAGTGLLWAACQVRMGRARDRRELWLRGIGLSVAGLLLTTWLACRLRDAPATAAWCWLAVFSLVLAAVDLEHRRLPHPLTAALGLGGVVLLALASVMLGAFGGLWRALAAAAVVGLVTVAVHVLWPAGFGGGDAVLLPVLALFLGFLGWEHVVRGLTLSFLLTGLVAVALLAIGRAQWGHGAGFPAGPPLLAGALLVVITH</sequence>
<gene>
    <name evidence="3" type="ORF">HNR67_005555</name>
</gene>
<dbReference type="Gene3D" id="1.20.120.1220">
    <property type="match status" value="1"/>
</dbReference>
<keyword evidence="1" id="KW-0472">Membrane</keyword>
<dbReference type="AlphaFoldDB" id="A0A7W7CDZ5"/>
<feature type="transmembrane region" description="Helical" evidence="1">
    <location>
        <begin position="165"/>
        <end position="183"/>
    </location>
</feature>
<evidence type="ECO:0000313" key="4">
    <source>
        <dbReference type="Proteomes" id="UP000533598"/>
    </source>
</evidence>
<keyword evidence="1" id="KW-0812">Transmembrane</keyword>
<feature type="transmembrane region" description="Helical" evidence="1">
    <location>
        <begin position="142"/>
        <end position="159"/>
    </location>
</feature>
<keyword evidence="1" id="KW-1133">Transmembrane helix</keyword>